<dbReference type="Gene3D" id="1.20.58.220">
    <property type="entry name" value="Phosphate transport system protein phou homolog 2, domain 2"/>
    <property type="match status" value="1"/>
</dbReference>
<evidence type="ECO:0000256" key="6">
    <source>
        <dbReference type="ARBA" id="ARBA00022592"/>
    </source>
</evidence>
<reference evidence="9 10" key="1">
    <citation type="submission" date="2015-04" db="EMBL/GenBank/DDBJ databases">
        <title>Draft genome sequence of bacteremic isolate Catabacter hongkongensis type strain HKU16T.</title>
        <authorList>
            <person name="Lau S.K."/>
            <person name="Teng J.L."/>
            <person name="Huang Y."/>
            <person name="Curreem S.O."/>
            <person name="Tsui S.K."/>
            <person name="Woo P.C."/>
        </authorList>
    </citation>
    <scope>NUCLEOTIDE SEQUENCE [LARGE SCALE GENOMIC DNA]</scope>
    <source>
        <strain evidence="9 10">HKU16</strain>
    </source>
</reference>
<gene>
    <name evidence="9" type="ORF">CHK_1906</name>
</gene>
<keyword evidence="4 7" id="KW-0813">Transport</keyword>
<dbReference type="AlphaFoldDB" id="A0A0M2NJK2"/>
<comment type="caution">
    <text evidence="9">The sequence shown here is derived from an EMBL/GenBank/DDBJ whole genome shotgun (WGS) entry which is preliminary data.</text>
</comment>
<accession>A0A0M2NJK2</accession>
<dbReference type="GO" id="GO:0030643">
    <property type="term" value="P:intracellular phosphate ion homeostasis"/>
    <property type="evidence" value="ECO:0007669"/>
    <property type="project" value="InterPro"/>
</dbReference>
<evidence type="ECO:0000313" key="10">
    <source>
        <dbReference type="Proteomes" id="UP000034076"/>
    </source>
</evidence>
<dbReference type="STRING" id="270498.CHK_1906"/>
<dbReference type="InterPro" id="IPR028366">
    <property type="entry name" value="PhoU"/>
</dbReference>
<comment type="similarity">
    <text evidence="2 7">Belongs to the PhoU family.</text>
</comment>
<dbReference type="PANTHER" id="PTHR42930">
    <property type="entry name" value="PHOSPHATE-SPECIFIC TRANSPORT SYSTEM ACCESSORY PROTEIN PHOU"/>
    <property type="match status" value="1"/>
</dbReference>
<sequence>MIMRNKFDVELEDLNLDLIRMGARAEETITKVVSVIENCDMEGAKEIIEDDDLVDAMARQIESRSMKLIMKQQPVAKDLRMISTALKMITDIERICDQAADISEITLCVCKEIVIEKPKHIPKMGKTTAQMVHMAVESYVHRDMELAEKVIEMDNEVDRLYDVVKNELLEMAIRDKDKIDQIVDFLMIAKYLERIGDHAENIAEWTVFSETGVHKDKRIL</sequence>
<feature type="domain" description="PhoU" evidence="8">
    <location>
        <begin position="121"/>
        <end position="206"/>
    </location>
</feature>
<comment type="function">
    <text evidence="7">Plays a role in the regulation of phosphate uptake.</text>
</comment>
<dbReference type="SUPFAM" id="SSF109755">
    <property type="entry name" value="PhoU-like"/>
    <property type="match status" value="1"/>
</dbReference>
<keyword evidence="5 7" id="KW-0963">Cytoplasm</keyword>
<comment type="subunit">
    <text evidence="3 7">Homodimer.</text>
</comment>
<evidence type="ECO:0000256" key="2">
    <source>
        <dbReference type="ARBA" id="ARBA00008107"/>
    </source>
</evidence>
<dbReference type="GO" id="GO:0005737">
    <property type="term" value="C:cytoplasm"/>
    <property type="evidence" value="ECO:0007669"/>
    <property type="project" value="UniProtKB-SubCell"/>
</dbReference>
<dbReference type="Proteomes" id="UP000034076">
    <property type="component" value="Unassembled WGS sequence"/>
</dbReference>
<evidence type="ECO:0000313" key="9">
    <source>
        <dbReference type="EMBL" id="KKI50612.1"/>
    </source>
</evidence>
<dbReference type="GO" id="GO:0006817">
    <property type="term" value="P:phosphate ion transport"/>
    <property type="evidence" value="ECO:0007669"/>
    <property type="project" value="UniProtKB-KW"/>
</dbReference>
<dbReference type="InterPro" id="IPR026022">
    <property type="entry name" value="PhoU_dom"/>
</dbReference>
<protein>
    <recommendedName>
        <fullName evidence="7">Phosphate-specific transport system accessory protein PhoU</fullName>
    </recommendedName>
</protein>
<proteinExistence type="inferred from homology"/>
<feature type="domain" description="PhoU" evidence="8">
    <location>
        <begin position="18"/>
        <end position="105"/>
    </location>
</feature>
<evidence type="ECO:0000256" key="3">
    <source>
        <dbReference type="ARBA" id="ARBA00011738"/>
    </source>
</evidence>
<name>A0A0M2NJK2_9FIRM</name>
<evidence type="ECO:0000256" key="7">
    <source>
        <dbReference type="PIRNR" id="PIRNR003107"/>
    </source>
</evidence>
<dbReference type="PANTHER" id="PTHR42930:SF3">
    <property type="entry name" value="PHOSPHATE-SPECIFIC TRANSPORT SYSTEM ACCESSORY PROTEIN PHOU"/>
    <property type="match status" value="1"/>
</dbReference>
<keyword evidence="6 7" id="KW-0592">Phosphate transport</keyword>
<keyword evidence="10" id="KW-1185">Reference proteome</keyword>
<evidence type="ECO:0000259" key="8">
    <source>
        <dbReference type="Pfam" id="PF01895"/>
    </source>
</evidence>
<evidence type="ECO:0000256" key="5">
    <source>
        <dbReference type="ARBA" id="ARBA00022490"/>
    </source>
</evidence>
<dbReference type="PATRIC" id="fig|270498.16.peg.1594"/>
<evidence type="ECO:0000256" key="4">
    <source>
        <dbReference type="ARBA" id="ARBA00022448"/>
    </source>
</evidence>
<dbReference type="FunFam" id="1.20.58.220:FF:000004">
    <property type="entry name" value="Phosphate-specific transport system accessory protein PhoU"/>
    <property type="match status" value="1"/>
</dbReference>
<dbReference type="NCBIfam" id="TIGR02135">
    <property type="entry name" value="phoU_full"/>
    <property type="match status" value="1"/>
</dbReference>
<dbReference type="EMBL" id="LAYJ01000103">
    <property type="protein sequence ID" value="KKI50612.1"/>
    <property type="molecule type" value="Genomic_DNA"/>
</dbReference>
<dbReference type="GO" id="GO:0045936">
    <property type="term" value="P:negative regulation of phosphate metabolic process"/>
    <property type="evidence" value="ECO:0007669"/>
    <property type="project" value="InterPro"/>
</dbReference>
<dbReference type="Pfam" id="PF01895">
    <property type="entry name" value="PhoU"/>
    <property type="match status" value="2"/>
</dbReference>
<organism evidence="9 10">
    <name type="scientific">Christensenella hongkongensis</name>
    <dbReference type="NCBI Taxonomy" id="270498"/>
    <lineage>
        <taxon>Bacteria</taxon>
        <taxon>Bacillati</taxon>
        <taxon>Bacillota</taxon>
        <taxon>Clostridia</taxon>
        <taxon>Christensenellales</taxon>
        <taxon>Christensenellaceae</taxon>
        <taxon>Christensenella</taxon>
    </lineage>
</organism>
<dbReference type="PIRSF" id="PIRSF003107">
    <property type="entry name" value="PhoU"/>
    <property type="match status" value="1"/>
</dbReference>
<dbReference type="InterPro" id="IPR038078">
    <property type="entry name" value="PhoU-like_sf"/>
</dbReference>
<comment type="subcellular location">
    <subcellularLocation>
        <location evidence="1 7">Cytoplasm</location>
    </subcellularLocation>
</comment>
<evidence type="ECO:0000256" key="1">
    <source>
        <dbReference type="ARBA" id="ARBA00004496"/>
    </source>
</evidence>